<evidence type="ECO:0000313" key="3">
    <source>
        <dbReference type="Proteomes" id="UP001150062"/>
    </source>
</evidence>
<reference evidence="2" key="1">
    <citation type="submission" date="2022-08" db="EMBL/GenBank/DDBJ databases">
        <title>Novel sulfate-reducing endosymbionts in the free-living metamonad Anaeramoeba.</title>
        <authorList>
            <person name="Jerlstrom-Hultqvist J."/>
            <person name="Cepicka I."/>
            <person name="Gallot-Lavallee L."/>
            <person name="Salas-Leiva D."/>
            <person name="Curtis B.A."/>
            <person name="Zahonova K."/>
            <person name="Pipaliya S."/>
            <person name="Dacks J."/>
            <person name="Roger A.J."/>
        </authorList>
    </citation>
    <scope>NUCLEOTIDE SEQUENCE</scope>
    <source>
        <strain evidence="2">Schooner1</strain>
    </source>
</reference>
<protein>
    <submittedName>
        <fullName evidence="2">Integrase protein-related</fullName>
    </submittedName>
</protein>
<gene>
    <name evidence="2" type="ORF">M0813_18917</name>
</gene>
<evidence type="ECO:0000259" key="1">
    <source>
        <dbReference type="Pfam" id="PF13358"/>
    </source>
</evidence>
<organism evidence="2 3">
    <name type="scientific">Anaeramoeba flamelloides</name>
    <dbReference type="NCBI Taxonomy" id="1746091"/>
    <lineage>
        <taxon>Eukaryota</taxon>
        <taxon>Metamonada</taxon>
        <taxon>Anaeramoebidae</taxon>
        <taxon>Anaeramoeba</taxon>
    </lineage>
</organism>
<feature type="domain" description="Tc1-like transposase DDE" evidence="1">
    <location>
        <begin position="211"/>
        <end position="349"/>
    </location>
</feature>
<dbReference type="InterPro" id="IPR036397">
    <property type="entry name" value="RNaseH_sf"/>
</dbReference>
<dbReference type="Proteomes" id="UP001150062">
    <property type="component" value="Unassembled WGS sequence"/>
</dbReference>
<keyword evidence="3" id="KW-1185">Reference proteome</keyword>
<dbReference type="Gene3D" id="3.30.420.10">
    <property type="entry name" value="Ribonuclease H-like superfamily/Ribonuclease H"/>
    <property type="match status" value="1"/>
</dbReference>
<sequence>MYINQEGGIYQKGRGYGIEMVSRVLIDLLDLLLDRGIYRSQKQISTKNRVSCGYVAQLKIVLFQTFANVYLNGFRFNLQGGNHYGARYLGNIMAEAYFQIIYLKGQQKEKKRGISEEKKREIFQLTSLIISKLENDCSLYLREIQQKIWDDHHHYLSMSTIHNYIKKRANFSHKKINFHHPRRYLNGNFEVRLTYLEIISRALRSLGKENIFFMDETGFKQNKRDKGWSLVGERPSMIDKRVIKPKWNMFAMINIHGIVCTHLINHNACGIDHAEFMLYKALPKIRDLPNSVIVMDNHPIHVTCEPDLSDYFEEFGCHIIYMPVYSPDLNPIEEVFGVLKHLMKNHRNSWDLSPRRCILETVLDFNLNNYCENFIDKIFLT</sequence>
<dbReference type="PANTHER" id="PTHR46564:SF1">
    <property type="entry name" value="TRANSPOSASE"/>
    <property type="match status" value="1"/>
</dbReference>
<name>A0ABQ8YRZ9_9EUKA</name>
<dbReference type="InterPro" id="IPR038717">
    <property type="entry name" value="Tc1-like_DDE_dom"/>
</dbReference>
<dbReference type="Pfam" id="PF13358">
    <property type="entry name" value="DDE_3"/>
    <property type="match status" value="1"/>
</dbReference>
<dbReference type="PANTHER" id="PTHR46564">
    <property type="entry name" value="TRANSPOSASE"/>
    <property type="match status" value="1"/>
</dbReference>
<comment type="caution">
    <text evidence="2">The sequence shown here is derived from an EMBL/GenBank/DDBJ whole genome shotgun (WGS) entry which is preliminary data.</text>
</comment>
<accession>A0ABQ8YRZ9</accession>
<evidence type="ECO:0000313" key="2">
    <source>
        <dbReference type="EMBL" id="KAJ6247388.1"/>
    </source>
</evidence>
<proteinExistence type="predicted"/>
<dbReference type="EMBL" id="JAOAOG010000127">
    <property type="protein sequence ID" value="KAJ6247388.1"/>
    <property type="molecule type" value="Genomic_DNA"/>
</dbReference>